<evidence type="ECO:0000256" key="1">
    <source>
        <dbReference type="SAM" id="MobiDB-lite"/>
    </source>
</evidence>
<dbReference type="AlphaFoldDB" id="A0A0R2APN5"/>
<dbReference type="Pfam" id="PF08378">
    <property type="entry name" value="NERD"/>
    <property type="match status" value="1"/>
</dbReference>
<evidence type="ECO:0000313" key="3">
    <source>
        <dbReference type="EMBL" id="KRM67732.1"/>
    </source>
</evidence>
<gene>
    <name evidence="3" type="ORF">FD06_GL000451</name>
</gene>
<keyword evidence="4" id="KW-1185">Reference proteome</keyword>
<protein>
    <recommendedName>
        <fullName evidence="2">NERD domain-containing protein</fullName>
    </recommendedName>
</protein>
<name>A0A0R2APN5_9LACO</name>
<dbReference type="InterPro" id="IPR011528">
    <property type="entry name" value="NERD"/>
</dbReference>
<feature type="domain" description="NERD" evidence="2">
    <location>
        <begin position="161"/>
        <end position="296"/>
    </location>
</feature>
<dbReference type="EMBL" id="AYYQ01000035">
    <property type="protein sequence ID" value="KRM67732.1"/>
    <property type="molecule type" value="Genomic_DNA"/>
</dbReference>
<comment type="caution">
    <text evidence="3">The sequence shown here is derived from an EMBL/GenBank/DDBJ whole genome shotgun (WGS) entry which is preliminary data.</text>
</comment>
<proteinExistence type="predicted"/>
<organism evidence="3 4">
    <name type="scientific">Apilactobacillus ozensis DSM 23829 = JCM 17196</name>
    <dbReference type="NCBI Taxonomy" id="1423781"/>
    <lineage>
        <taxon>Bacteria</taxon>
        <taxon>Bacillati</taxon>
        <taxon>Bacillota</taxon>
        <taxon>Bacilli</taxon>
        <taxon>Lactobacillales</taxon>
        <taxon>Lactobacillaceae</taxon>
        <taxon>Apilactobacillus</taxon>
    </lineage>
</organism>
<evidence type="ECO:0000259" key="2">
    <source>
        <dbReference type="Pfam" id="PF08378"/>
    </source>
</evidence>
<evidence type="ECO:0000313" key="4">
    <source>
        <dbReference type="Proteomes" id="UP000052012"/>
    </source>
</evidence>
<dbReference type="Proteomes" id="UP000052012">
    <property type="component" value="Unassembled WGS sequence"/>
</dbReference>
<feature type="region of interest" description="Disordered" evidence="1">
    <location>
        <begin position="1"/>
        <end position="38"/>
    </location>
</feature>
<dbReference type="PATRIC" id="fig|1423781.4.peg.463"/>
<feature type="compositionally biased region" description="Basic and acidic residues" evidence="1">
    <location>
        <begin position="21"/>
        <end position="31"/>
    </location>
</feature>
<feature type="compositionally biased region" description="Basic residues" evidence="1">
    <location>
        <begin position="1"/>
        <end position="14"/>
    </location>
</feature>
<reference evidence="3 4" key="1">
    <citation type="journal article" date="2015" name="Genome Announc.">
        <title>Expanding the biotechnology potential of lactobacilli through comparative genomics of 213 strains and associated genera.</title>
        <authorList>
            <person name="Sun Z."/>
            <person name="Harris H.M."/>
            <person name="McCann A."/>
            <person name="Guo C."/>
            <person name="Argimon S."/>
            <person name="Zhang W."/>
            <person name="Yang X."/>
            <person name="Jeffery I.B."/>
            <person name="Cooney J.C."/>
            <person name="Kagawa T.F."/>
            <person name="Liu W."/>
            <person name="Song Y."/>
            <person name="Salvetti E."/>
            <person name="Wrobel A."/>
            <person name="Rasinkangas P."/>
            <person name="Parkhill J."/>
            <person name="Rea M.C."/>
            <person name="O'Sullivan O."/>
            <person name="Ritari J."/>
            <person name="Douillard F.P."/>
            <person name="Paul Ross R."/>
            <person name="Yang R."/>
            <person name="Briner A.E."/>
            <person name="Felis G.E."/>
            <person name="de Vos W.M."/>
            <person name="Barrangou R."/>
            <person name="Klaenhammer T.R."/>
            <person name="Caufield P.W."/>
            <person name="Cui Y."/>
            <person name="Zhang H."/>
            <person name="O'Toole P.W."/>
        </authorList>
    </citation>
    <scope>NUCLEOTIDE SEQUENCE [LARGE SCALE GENOMIC DNA]</scope>
    <source>
        <strain evidence="3 4">DSM 23829</strain>
    </source>
</reference>
<accession>A0A0R2APN5</accession>
<sequence>MRTKVNAHKHKQHQHQQQPSKDYHQHDDSYNADHSNQYYNFNDTFNDDTNLNSNADLKHKLDKLDDLSSKLQFLFINSNSDNKYYDDGVSNEEFIRRQPANVAFLERQVGYDCKNLFENIQTTNNLLSMNGVDRVVDVKRVKKYFIRNLNMVKCDIRNVRKGMDGESRFCDRFNEYIRANNLSKQVVLLQNVKAPYYGNYSDGVTKHNQIDALILTVKGIFIVEIKNYAPRDVNHPMFKVNYAGRICLNNEKPVNANVAHQLIDHEGAVAKLIYELNQQYPNLNLVNNKQEVHRIVIAAHPNIASKSVSSRLGCGNIFSHRYYKINKYDRDVCQDYIKHNKNYDMKYNSIIHPLFNLEAFNTDTFINKFKMFFENNKPTLHESQLTAIANAFVNQTNQIPERRQNHIIIDDNNFWIIDEYIRTLNEITSLMK</sequence>